<reference evidence="1" key="1">
    <citation type="submission" date="2022-10" db="EMBL/GenBank/DDBJ databases">
        <title>Genome Sequence of Xylaria curta.</title>
        <authorList>
            <person name="Buettner E."/>
        </authorList>
    </citation>
    <scope>NUCLEOTIDE SEQUENCE</scope>
    <source>
        <strain evidence="1">Babe10</strain>
    </source>
</reference>
<organism evidence="1 2">
    <name type="scientific">Xylaria curta</name>
    <dbReference type="NCBI Taxonomy" id="42375"/>
    <lineage>
        <taxon>Eukaryota</taxon>
        <taxon>Fungi</taxon>
        <taxon>Dikarya</taxon>
        <taxon>Ascomycota</taxon>
        <taxon>Pezizomycotina</taxon>
        <taxon>Sordariomycetes</taxon>
        <taxon>Xylariomycetidae</taxon>
        <taxon>Xylariales</taxon>
        <taxon>Xylariaceae</taxon>
        <taxon>Xylaria</taxon>
    </lineage>
</organism>
<gene>
    <name evidence="1" type="ORF">NUW58_g4216</name>
</gene>
<name>A0ACC1P7G6_9PEZI</name>
<proteinExistence type="predicted"/>
<accession>A0ACC1P7G6</accession>
<dbReference type="Proteomes" id="UP001143856">
    <property type="component" value="Unassembled WGS sequence"/>
</dbReference>
<protein>
    <submittedName>
        <fullName evidence="1">Uncharacterized protein</fullName>
    </submittedName>
</protein>
<comment type="caution">
    <text evidence="1">The sequence shown here is derived from an EMBL/GenBank/DDBJ whole genome shotgun (WGS) entry which is preliminary data.</text>
</comment>
<evidence type="ECO:0000313" key="1">
    <source>
        <dbReference type="EMBL" id="KAJ2987981.1"/>
    </source>
</evidence>
<keyword evidence="2" id="KW-1185">Reference proteome</keyword>
<sequence>MADAIRDGDTIRAVIRNSASNQDGRTPGITVPSADAQSRLIRRVFKQGNLDMGPARFFEAHGTGSTSVPISPTTHQELTPADSSCILLAPIGDPIEANAIGSAFQDHRSPNDPLYIGSVKANIGHLEGASGLAGVIKTILVLEKGIIPPIANLVDLNTKIDADRLHLVFPREVSVWPTHGLRRACVNSFGFGGTNAVVVLDDAYHYLQACGLTAFHRTLSTLPHVNRPMRSMPAINGIDGIQNDPEKNTRTTQPILLVWSGADRDSLQTLSEAYHERLEGRRKAFDWDIRDLSYTLAKRRSHLSWRSWAVVTESRDPRGLPPALVSPHVPPAKALTGHMARVGFAFTGQGAQYLGMGRQLTSFTVFLDSLTTSERYLKMLGCPWSIIDIIRAQNLEESLSIESPEYSQPLITCLQIALVDLLATFGVHPSIVIGHSSGEVAAAYACGALSHLSAIKVVYYRGILSARLLAATAAQGQSALGMTAVGLSRHEVQPFLDRLGDGILDVQIGCVNSPRSVTLTGKVTQLSKLEQIIKANGIFTRRLRVPLAYHSRFMTEIADDYLAALGDALGKGEYGTVSTPMISSVTGNIIDANALAQGSYWVRNLISTVNFESAFSKLADQGKKPRQQLGRHFPVAELSVTHVLEVGPHNTLQGPIRECLQSLLPKTGTAPPLVYIPSLLRGRDSAVTILEAAGALYCAGFPVDLLRINGLSETPRPTPFDMPPYPFNHSESHWREPRFSKNLRFPQAPRHDLIGMQSVDWNPHIAQWRNVIRLDEVPWLVDHTLAGMVVVPAAAMVAMAIEAFKQLQSNQDSLVGLQVQNISFSHAMVFPSKQDSIEIQLNLITSPKSLGQSSVQFRLFLMESGSWIECCNGSIHGVTNVQDRDRIIQSGPWLDEQGASPTKWLYDVKNACQGVEQDIYVNQDPNNLVWGPCFQNIHQARFDSRGRAVALLDLESWKARVAEGMPYPSYTVHPSTVDGLIQLLRPAVRMIKENQVMPAMMPVRIQTLWVGCEVPEIPQGQLIAGGVFRLRGYRGAEGDVVALNEETQTPFLVVRGLEATFVGSDESRSSQLPHTAESLPLCHRLESQPDISIMGSKQLLTYCVYDRPRWTDEAAVAYHEQAIAVMAFIKDALDFLDKNESINLKGYIKDYFVPWMRHQLALVQEGKSLVSEQSLEYVLGSSERRQQLIERVDGSGPDGLLYMTLGRNLIGILSNAVDPLNFIDQNCKLAGGYYEQALEGSHDSYAACRFASLMSFKNPSLRILELGAGTGHTTSGLLQAMSSGGLMRWSTYHYTDISPAFLSAASAKFHSYSGNITFASCDISEDPVTQSFVQGSYDLVVASQVLHLAVDIEQALFNIRKLLRPGGKLLLIDTTLPDTAVQTGFAFGLLEDWWTSLNQRRRSGSIADSPYLTTELWDERIRNSGFSGIDVEIPGQSSIDARQSNIIISTAVHSDSAHGITATPAEVRPEIRIILDDAFHCQTIVAEFIQSVCSKSGISCTIHTVERFPVELSSGSAISIFLLELDSVFLYGISSVNYKHLHSTLLNSHSVLWVTRSSVAGAGVYEEPHHHLADGLGRVLMSENSTFKFSTLGLTEFDRDPEQVASVISRLARCVVECPVQDLETSWVFSARDGLFHILRVTESSSMDTTIKNALSNRHLQHVRPAVDNVPPLSLVVNAPGQRDSSLEWYEAADQSRSLQEDEIRVQVHAVGLTRRDRMIAVGQLNESTEIGSEIAGVVIAAGKDSGHSIGDRVFTALSSPCRSTMTLRGDTAIRMPSHMNFETAASLPRAVWLAYHSLVNVARVCPGETVLVFLDSSGVGQMTLQVAKKLGANVLVAAGSTGEGEAQLLQETLHMFETTILPTDDGAFLGRLLEHTKGRGVDVVIGSLVDANTPVDLFTHGLAVCGRVVDVSLQAGPWHQLDGFRGTTSNIMTTSVRVDELFRDSPGMAYNTLRNAVEFALEEELTAPQPIHVNCASDLSRAITDLQSNDVVGKRVIQLDLEHGLIVSCYSPIFLFLLFQITSWKDFLGLTHLATGQYDHQTEASFITNATYVIVGGFGGIGRGIVRWMVSGGARNLIILSRSGPKSEAAQTLMAEIEKHGIRIAAPAIDTGDVDKLRRTVSELAEVMPPIRGCIQAAVVVRDNLWQNMTYDDWHVSLDAKATGSWNLHTILPLNLDFFILISSISSLFGNRGQANYSAGNAFKDALAHHRIARGQKAVSINLGLMVDEGFVAETASVEAILRRLQLMTELHMTEFLALLEHYCDPALPLLPDAHAQVVFGIELPSVVIAKLNGEDLHHSIYRPMFSHLFAMGRGSSTVEDPSKATVGQINREAALRATETEDEAGSLITGWLQAKIAHVLGQAVEDVNTGRPVHTFGIDSLVAIDLKNWFNREIGAEVQVFTILGNATMEELARDAARRSRFVGVPGVEKK</sequence>
<evidence type="ECO:0000313" key="2">
    <source>
        <dbReference type="Proteomes" id="UP001143856"/>
    </source>
</evidence>
<dbReference type="EMBL" id="JAPDGR010000714">
    <property type="protein sequence ID" value="KAJ2987981.1"/>
    <property type="molecule type" value="Genomic_DNA"/>
</dbReference>